<evidence type="ECO:0000313" key="11">
    <source>
        <dbReference type="Proteomes" id="UP000002212"/>
    </source>
</evidence>
<dbReference type="GO" id="GO:0055085">
    <property type="term" value="P:transmembrane transport"/>
    <property type="evidence" value="ECO:0007669"/>
    <property type="project" value="InterPro"/>
</dbReference>
<dbReference type="RefSeq" id="WP_012690327.1">
    <property type="nucleotide sequence ID" value="NC_012522.1"/>
</dbReference>
<dbReference type="InterPro" id="IPR000515">
    <property type="entry name" value="MetI-like"/>
</dbReference>
<feature type="transmembrane region" description="Helical" evidence="7">
    <location>
        <begin position="30"/>
        <end position="47"/>
    </location>
</feature>
<dbReference type="GO" id="GO:0005886">
    <property type="term" value="C:plasma membrane"/>
    <property type="evidence" value="ECO:0007669"/>
    <property type="project" value="UniProtKB-SubCell"/>
</dbReference>
<name>C1B6S1_RHOOB</name>
<dbReference type="HOGENOM" id="CLU_046113_2_1_11"/>
<feature type="transmembrane region" description="Helical" evidence="7">
    <location>
        <begin position="87"/>
        <end position="106"/>
    </location>
</feature>
<dbReference type="PANTHER" id="PTHR30151">
    <property type="entry name" value="ALKANE SULFONATE ABC TRANSPORTER-RELATED, MEMBRANE SUBUNIT"/>
    <property type="match status" value="1"/>
</dbReference>
<dbReference type="InterPro" id="IPR035906">
    <property type="entry name" value="MetI-like_sf"/>
</dbReference>
<dbReference type="AlphaFoldDB" id="C1B6S1"/>
<dbReference type="PANTHER" id="PTHR30151:SF0">
    <property type="entry name" value="ABC TRANSPORTER PERMEASE PROTEIN MJ0413-RELATED"/>
    <property type="match status" value="1"/>
</dbReference>
<evidence type="ECO:0000256" key="5">
    <source>
        <dbReference type="ARBA" id="ARBA00022989"/>
    </source>
</evidence>
<sequence>MNTTATRSERSQKDPTPTRQPSIWRRYERYWLPIGTVVIILVVWEILGKMGLWNPLFFSSPSEIWGGFTSLTEGPLWSDLRVSGTEFAIGMAIALGLGVPIGLLLGSNRRLNHAFDPIINALYSTPILVLTPLLVIWFGLGMGSKIANVAILAIFPVIINMIEGVRTVDPVLLRAARSFGASGLSIYKDVTFPSVIPFFITGVRLAIGKGMIAVVVGEYIAATEGIGYRIRADAEVFNTSRYLAAVMIMVVISVVMMGLLKVVEKKLAPWRDTTIA</sequence>
<dbReference type="Pfam" id="PF00528">
    <property type="entry name" value="BPD_transp_1"/>
    <property type="match status" value="1"/>
</dbReference>
<dbReference type="Proteomes" id="UP000002212">
    <property type="component" value="Chromosome"/>
</dbReference>
<evidence type="ECO:0000259" key="9">
    <source>
        <dbReference type="PROSITE" id="PS50928"/>
    </source>
</evidence>
<evidence type="ECO:0000256" key="7">
    <source>
        <dbReference type="RuleBase" id="RU363032"/>
    </source>
</evidence>
<dbReference type="OrthoDB" id="7274389at2"/>
<keyword evidence="5 7" id="KW-1133">Transmembrane helix</keyword>
<proteinExistence type="inferred from homology"/>
<accession>C1B6S1</accession>
<keyword evidence="2 7" id="KW-0813">Transport</keyword>
<keyword evidence="3" id="KW-1003">Cell membrane</keyword>
<dbReference type="STRING" id="632772.ROP_31270"/>
<keyword evidence="6 7" id="KW-0472">Membrane</keyword>
<feature type="transmembrane region" description="Helical" evidence="7">
    <location>
        <begin position="146"/>
        <end position="165"/>
    </location>
</feature>
<feature type="domain" description="ABC transmembrane type-1" evidence="9">
    <location>
        <begin position="80"/>
        <end position="261"/>
    </location>
</feature>
<dbReference type="SUPFAM" id="SSF161098">
    <property type="entry name" value="MetI-like"/>
    <property type="match status" value="1"/>
</dbReference>
<dbReference type="CDD" id="cd06261">
    <property type="entry name" value="TM_PBP2"/>
    <property type="match status" value="1"/>
</dbReference>
<dbReference type="PROSITE" id="PS50928">
    <property type="entry name" value="ABC_TM1"/>
    <property type="match status" value="1"/>
</dbReference>
<comment type="subcellular location">
    <subcellularLocation>
        <location evidence="1 7">Cell membrane</location>
        <topology evidence="1 7">Multi-pass membrane protein</topology>
    </subcellularLocation>
</comment>
<comment type="similarity">
    <text evidence="7">Belongs to the binding-protein-dependent transport system permease family.</text>
</comment>
<dbReference type="EMBL" id="AP011115">
    <property type="protein sequence ID" value="BAH51374.1"/>
    <property type="molecule type" value="Genomic_DNA"/>
</dbReference>
<evidence type="ECO:0000256" key="8">
    <source>
        <dbReference type="SAM" id="MobiDB-lite"/>
    </source>
</evidence>
<evidence type="ECO:0000256" key="2">
    <source>
        <dbReference type="ARBA" id="ARBA00022448"/>
    </source>
</evidence>
<keyword evidence="4 7" id="KW-0812">Transmembrane</keyword>
<feature type="transmembrane region" description="Helical" evidence="7">
    <location>
        <begin position="118"/>
        <end position="140"/>
    </location>
</feature>
<feature type="transmembrane region" description="Helical" evidence="7">
    <location>
        <begin position="242"/>
        <end position="263"/>
    </location>
</feature>
<dbReference type="Gene3D" id="1.10.3720.10">
    <property type="entry name" value="MetI-like"/>
    <property type="match status" value="1"/>
</dbReference>
<reference evidence="10 11" key="1">
    <citation type="submission" date="2009-03" db="EMBL/GenBank/DDBJ databases">
        <title>Comparison of the complete genome sequences of Rhodococcus erythropolis PR4 and Rhodococcus opacus B4.</title>
        <authorList>
            <person name="Takarada H."/>
            <person name="Sekine M."/>
            <person name="Hosoyama A."/>
            <person name="Yamada R."/>
            <person name="Fujisawa T."/>
            <person name="Omata S."/>
            <person name="Shimizu A."/>
            <person name="Tsukatani N."/>
            <person name="Tanikawa S."/>
            <person name="Fujita N."/>
            <person name="Harayama S."/>
        </authorList>
    </citation>
    <scope>NUCLEOTIDE SEQUENCE [LARGE SCALE GENOMIC DNA]</scope>
    <source>
        <strain evidence="10 11">B4</strain>
    </source>
</reference>
<gene>
    <name evidence="10" type="ordered locus">ROP_31270</name>
</gene>
<evidence type="ECO:0000256" key="6">
    <source>
        <dbReference type="ARBA" id="ARBA00023136"/>
    </source>
</evidence>
<evidence type="ECO:0000313" key="10">
    <source>
        <dbReference type="EMBL" id="BAH51374.1"/>
    </source>
</evidence>
<organism evidence="10 11">
    <name type="scientific">Rhodococcus opacus (strain B4)</name>
    <dbReference type="NCBI Taxonomy" id="632772"/>
    <lineage>
        <taxon>Bacteria</taxon>
        <taxon>Bacillati</taxon>
        <taxon>Actinomycetota</taxon>
        <taxon>Actinomycetes</taxon>
        <taxon>Mycobacteriales</taxon>
        <taxon>Nocardiaceae</taxon>
        <taxon>Rhodococcus</taxon>
    </lineage>
</organism>
<dbReference type="KEGG" id="rop:ROP_31270"/>
<feature type="region of interest" description="Disordered" evidence="8">
    <location>
        <begin position="1"/>
        <end position="20"/>
    </location>
</feature>
<evidence type="ECO:0000256" key="1">
    <source>
        <dbReference type="ARBA" id="ARBA00004651"/>
    </source>
</evidence>
<evidence type="ECO:0000256" key="4">
    <source>
        <dbReference type="ARBA" id="ARBA00022692"/>
    </source>
</evidence>
<protein>
    <submittedName>
        <fullName evidence="10">Putative ABC transporter permease protein</fullName>
    </submittedName>
</protein>
<evidence type="ECO:0000256" key="3">
    <source>
        <dbReference type="ARBA" id="ARBA00022475"/>
    </source>
</evidence>
<dbReference type="PATRIC" id="fig|632772.20.peg.3274"/>